<dbReference type="Proteomes" id="UP001066276">
    <property type="component" value="Chromosome 3_1"/>
</dbReference>
<keyword evidence="3" id="KW-1185">Reference proteome</keyword>
<protein>
    <submittedName>
        <fullName evidence="2">Uncharacterized protein</fullName>
    </submittedName>
</protein>
<dbReference type="EMBL" id="JANPWB010000005">
    <property type="protein sequence ID" value="KAJ1185418.1"/>
    <property type="molecule type" value="Genomic_DNA"/>
</dbReference>
<accession>A0AAV7U917</accession>
<organism evidence="2 3">
    <name type="scientific">Pleurodeles waltl</name>
    <name type="common">Iberian ribbed newt</name>
    <dbReference type="NCBI Taxonomy" id="8319"/>
    <lineage>
        <taxon>Eukaryota</taxon>
        <taxon>Metazoa</taxon>
        <taxon>Chordata</taxon>
        <taxon>Craniata</taxon>
        <taxon>Vertebrata</taxon>
        <taxon>Euteleostomi</taxon>
        <taxon>Amphibia</taxon>
        <taxon>Batrachia</taxon>
        <taxon>Caudata</taxon>
        <taxon>Salamandroidea</taxon>
        <taxon>Salamandridae</taxon>
        <taxon>Pleurodelinae</taxon>
        <taxon>Pleurodeles</taxon>
    </lineage>
</organism>
<evidence type="ECO:0000313" key="3">
    <source>
        <dbReference type="Proteomes" id="UP001066276"/>
    </source>
</evidence>
<feature type="region of interest" description="Disordered" evidence="1">
    <location>
        <begin position="1"/>
        <end position="23"/>
    </location>
</feature>
<reference evidence="2" key="1">
    <citation type="journal article" date="2022" name="bioRxiv">
        <title>Sequencing and chromosome-scale assembly of the giantPleurodeles waltlgenome.</title>
        <authorList>
            <person name="Brown T."/>
            <person name="Elewa A."/>
            <person name="Iarovenko S."/>
            <person name="Subramanian E."/>
            <person name="Araus A.J."/>
            <person name="Petzold A."/>
            <person name="Susuki M."/>
            <person name="Suzuki K.-i.T."/>
            <person name="Hayashi T."/>
            <person name="Toyoda A."/>
            <person name="Oliveira C."/>
            <person name="Osipova E."/>
            <person name="Leigh N.D."/>
            <person name="Simon A."/>
            <person name="Yun M.H."/>
        </authorList>
    </citation>
    <scope>NUCLEOTIDE SEQUENCE</scope>
    <source>
        <strain evidence="2">20211129_DDA</strain>
        <tissue evidence="2">Liver</tissue>
    </source>
</reference>
<name>A0AAV7U917_PLEWA</name>
<evidence type="ECO:0000313" key="2">
    <source>
        <dbReference type="EMBL" id="KAJ1185418.1"/>
    </source>
</evidence>
<proteinExistence type="predicted"/>
<comment type="caution">
    <text evidence="2">The sequence shown here is derived from an EMBL/GenBank/DDBJ whole genome shotgun (WGS) entry which is preliminary data.</text>
</comment>
<evidence type="ECO:0000256" key="1">
    <source>
        <dbReference type="SAM" id="MobiDB-lite"/>
    </source>
</evidence>
<dbReference type="AlphaFoldDB" id="A0AAV7U917"/>
<sequence length="135" mass="15186">MARYLPRMLGYKTGKTPRPRSRSASGALVCVRTALIASHTAGRSQEASENFQYTRDMPLKLRPQERMGCCPLSDPSQSFTDRQVLGQCSCNYCHLLEGKAENAEFTVGDDFNFNLENKEDRERHGGSDRPNEVLI</sequence>
<gene>
    <name evidence="2" type="ORF">NDU88_002211</name>
</gene>